<dbReference type="AlphaFoldDB" id="A0A1H6G206"/>
<name>A0A1H6G206_9EURY</name>
<feature type="transmembrane region" description="Helical" evidence="1">
    <location>
        <begin position="22"/>
        <end position="42"/>
    </location>
</feature>
<dbReference type="Proteomes" id="UP000199112">
    <property type="component" value="Unassembled WGS sequence"/>
</dbReference>
<keyword evidence="3" id="KW-1185">Reference proteome</keyword>
<keyword evidence="1" id="KW-0472">Membrane</keyword>
<protein>
    <submittedName>
        <fullName evidence="2">Uncharacterized protein</fullName>
    </submittedName>
</protein>
<dbReference type="EMBL" id="FNWL01000002">
    <property type="protein sequence ID" value="SEH16498.1"/>
    <property type="molecule type" value="Genomic_DNA"/>
</dbReference>
<feature type="transmembrane region" description="Helical" evidence="1">
    <location>
        <begin position="48"/>
        <end position="68"/>
    </location>
</feature>
<feature type="transmembrane region" description="Helical" evidence="1">
    <location>
        <begin position="88"/>
        <end position="108"/>
    </location>
</feature>
<evidence type="ECO:0000313" key="3">
    <source>
        <dbReference type="Proteomes" id="UP000199112"/>
    </source>
</evidence>
<feature type="transmembrane region" description="Helical" evidence="1">
    <location>
        <begin position="120"/>
        <end position="142"/>
    </location>
</feature>
<organism evidence="2 3">
    <name type="scientific">Natronorubrum sediminis</name>
    <dbReference type="NCBI Taxonomy" id="640943"/>
    <lineage>
        <taxon>Archaea</taxon>
        <taxon>Methanobacteriati</taxon>
        <taxon>Methanobacteriota</taxon>
        <taxon>Stenosarchaea group</taxon>
        <taxon>Halobacteria</taxon>
        <taxon>Halobacteriales</taxon>
        <taxon>Natrialbaceae</taxon>
        <taxon>Natronorubrum</taxon>
    </lineage>
</organism>
<gene>
    <name evidence="2" type="ORF">SAMN04487967_2666</name>
</gene>
<keyword evidence="1" id="KW-1133">Transmembrane helix</keyword>
<evidence type="ECO:0000256" key="1">
    <source>
        <dbReference type="SAM" id="Phobius"/>
    </source>
</evidence>
<accession>A0A1H6G206</accession>
<reference evidence="3" key="1">
    <citation type="submission" date="2016-10" db="EMBL/GenBank/DDBJ databases">
        <authorList>
            <person name="Varghese N."/>
            <person name="Submissions S."/>
        </authorList>
    </citation>
    <scope>NUCLEOTIDE SEQUENCE [LARGE SCALE GENOMIC DNA]</scope>
    <source>
        <strain evidence="3">CGMCC 1.8981</strain>
    </source>
</reference>
<keyword evidence="1" id="KW-0812">Transmembrane</keyword>
<sequence length="145" mass="15358">MTVNSTTTEHTVDPAKSTQRRLGILLVLVVCYGGFLYSLGYGPVGSPLTVALGGWVIGLSFGIGLGFVDRYGTSRPARFVRRYRLVGVIVLLALSALVPIRGGIAAAVETMPVAGTAPSLFVGAIAFSLLVGYVGLECWVYYTRE</sequence>
<proteinExistence type="predicted"/>
<evidence type="ECO:0000313" key="2">
    <source>
        <dbReference type="EMBL" id="SEH16498.1"/>
    </source>
</evidence>